<keyword evidence="1" id="KW-1133">Transmembrane helix</keyword>
<comment type="caution">
    <text evidence="2">The sequence shown here is derived from an EMBL/GenBank/DDBJ whole genome shotgun (WGS) entry which is preliminary data.</text>
</comment>
<organism evidence="2 3">
    <name type="scientific">Hominiventricola aquisgranensis</name>
    <dbReference type="NCBI Taxonomy" id="3133164"/>
    <lineage>
        <taxon>Bacteria</taxon>
        <taxon>Bacillati</taxon>
        <taxon>Bacillota</taxon>
        <taxon>Clostridia</taxon>
        <taxon>Lachnospirales</taxon>
        <taxon>Lachnospiraceae</taxon>
        <taxon>Hominiventricola</taxon>
    </lineage>
</organism>
<dbReference type="EMBL" id="JBBMFC010000002">
    <property type="protein sequence ID" value="MEQ2577505.1"/>
    <property type="molecule type" value="Genomic_DNA"/>
</dbReference>
<dbReference type="CDD" id="cd09911">
    <property type="entry name" value="Lin0431_like"/>
    <property type="match status" value="1"/>
</dbReference>
<dbReference type="Proteomes" id="UP001470288">
    <property type="component" value="Unassembled WGS sequence"/>
</dbReference>
<evidence type="ECO:0000313" key="2">
    <source>
        <dbReference type="EMBL" id="MEQ2577505.1"/>
    </source>
</evidence>
<protein>
    <submittedName>
        <fullName evidence="2">NusG domain II-containing protein</fullName>
    </submittedName>
</protein>
<name>A0ABV1HY57_9FIRM</name>
<accession>A0ABV1HY57</accession>
<sequence length="107" mass="11963">MKRNDWILATAVLLAAGVLGVYLLLGRQTGSYVMISKDNEEIGTYSLKDDRVIDVGEGNRLEIKDGAVHMLYADCLDQICVHTGWIDQEHDMIVCMPNKVVVQIVEQ</sequence>
<dbReference type="RefSeq" id="WP_349143566.1">
    <property type="nucleotide sequence ID" value="NZ_JBBMFC010000002.1"/>
</dbReference>
<evidence type="ECO:0000313" key="3">
    <source>
        <dbReference type="Proteomes" id="UP001470288"/>
    </source>
</evidence>
<gene>
    <name evidence="2" type="ORF">WMO62_01460</name>
</gene>
<evidence type="ECO:0000256" key="1">
    <source>
        <dbReference type="SAM" id="Phobius"/>
    </source>
</evidence>
<dbReference type="Gene3D" id="2.60.320.10">
    <property type="entry name" value="N-utilization substance G protein NusG, insert domain"/>
    <property type="match status" value="1"/>
</dbReference>
<keyword evidence="1" id="KW-0812">Transmembrane</keyword>
<keyword evidence="3" id="KW-1185">Reference proteome</keyword>
<dbReference type="InterPro" id="IPR038690">
    <property type="entry name" value="NusG_2_sf"/>
</dbReference>
<reference evidence="2 3" key="1">
    <citation type="submission" date="2024-03" db="EMBL/GenBank/DDBJ databases">
        <title>Human intestinal bacterial collection.</title>
        <authorList>
            <person name="Pauvert C."/>
            <person name="Hitch T.C.A."/>
            <person name="Clavel T."/>
        </authorList>
    </citation>
    <scope>NUCLEOTIDE SEQUENCE [LARGE SCALE GENOMIC DNA]</scope>
    <source>
        <strain evidence="2 3">CLA-AA-H78B</strain>
    </source>
</reference>
<keyword evidence="1" id="KW-0472">Membrane</keyword>
<proteinExistence type="predicted"/>
<feature type="transmembrane region" description="Helical" evidence="1">
    <location>
        <begin position="6"/>
        <end position="25"/>
    </location>
</feature>
<dbReference type="Pfam" id="PF07009">
    <property type="entry name" value="NusG_II"/>
    <property type="match status" value="1"/>
</dbReference>